<keyword evidence="1" id="KW-0812">Transmembrane</keyword>
<dbReference type="EMBL" id="JBCLYO010000005">
    <property type="protein sequence ID" value="KAL0088854.1"/>
    <property type="molecule type" value="Genomic_DNA"/>
</dbReference>
<feature type="transmembrane region" description="Helical" evidence="1">
    <location>
        <begin position="36"/>
        <end position="57"/>
    </location>
</feature>
<evidence type="ECO:0000313" key="3">
    <source>
        <dbReference type="EMBL" id="KAL0088854.1"/>
    </source>
</evidence>
<keyword evidence="4" id="KW-1185">Reference proteome</keyword>
<sequence>MMLVVVVVVVAVVVAVVGGGFDCLTLEGSFQNGEKIMTWTYLMVVEVVVVEKMLLIGRMGAGRLDNRMAIRLTK</sequence>
<feature type="signal peptide" evidence="2">
    <location>
        <begin position="1"/>
        <end position="19"/>
    </location>
</feature>
<evidence type="ECO:0000313" key="4">
    <source>
        <dbReference type="Proteomes" id="UP001448207"/>
    </source>
</evidence>
<accession>A0ABR3B3M4</accession>
<keyword evidence="2" id="KW-0732">Signal</keyword>
<keyword evidence="1" id="KW-0472">Membrane</keyword>
<comment type="caution">
    <text evidence="3">The sequence shown here is derived from an EMBL/GenBank/DDBJ whole genome shotgun (WGS) entry which is preliminary data.</text>
</comment>
<proteinExistence type="predicted"/>
<evidence type="ECO:0000256" key="2">
    <source>
        <dbReference type="SAM" id="SignalP"/>
    </source>
</evidence>
<gene>
    <name evidence="3" type="ORF">J3Q64DRAFT_1731901</name>
</gene>
<dbReference type="Proteomes" id="UP001448207">
    <property type="component" value="Unassembled WGS sequence"/>
</dbReference>
<evidence type="ECO:0008006" key="5">
    <source>
        <dbReference type="Google" id="ProtNLM"/>
    </source>
</evidence>
<name>A0ABR3B3M4_PHYBL</name>
<reference evidence="3 4" key="1">
    <citation type="submission" date="2024-04" db="EMBL/GenBank/DDBJ databases">
        <title>Symmetric and asymmetric DNA N6-adenine methylation regulates different biological responses in Mucorales.</title>
        <authorList>
            <consortium name="Lawrence Berkeley National Laboratory"/>
            <person name="Lax C."/>
            <person name="Mondo S.J."/>
            <person name="Osorio-Concepcion M."/>
            <person name="Muszewska A."/>
            <person name="Corrochano-Luque M."/>
            <person name="Gutierrez G."/>
            <person name="Riley R."/>
            <person name="Lipzen A."/>
            <person name="Guo J."/>
            <person name="Hundley H."/>
            <person name="Amirebrahimi M."/>
            <person name="Ng V."/>
            <person name="Lorenzo-Gutierrez D."/>
            <person name="Binder U."/>
            <person name="Yang J."/>
            <person name="Song Y."/>
            <person name="Canovas D."/>
            <person name="Navarro E."/>
            <person name="Freitag M."/>
            <person name="Gabaldon T."/>
            <person name="Grigoriev I.V."/>
            <person name="Corrochano L.M."/>
            <person name="Nicolas F.E."/>
            <person name="Garre V."/>
        </authorList>
    </citation>
    <scope>NUCLEOTIDE SEQUENCE [LARGE SCALE GENOMIC DNA]</scope>
    <source>
        <strain evidence="3 4">L51</strain>
    </source>
</reference>
<feature type="chain" id="PRO_5046659661" description="Secreted protein" evidence="2">
    <location>
        <begin position="20"/>
        <end position="74"/>
    </location>
</feature>
<evidence type="ECO:0000256" key="1">
    <source>
        <dbReference type="SAM" id="Phobius"/>
    </source>
</evidence>
<organism evidence="3 4">
    <name type="scientific">Phycomyces blakesleeanus</name>
    <dbReference type="NCBI Taxonomy" id="4837"/>
    <lineage>
        <taxon>Eukaryota</taxon>
        <taxon>Fungi</taxon>
        <taxon>Fungi incertae sedis</taxon>
        <taxon>Mucoromycota</taxon>
        <taxon>Mucoromycotina</taxon>
        <taxon>Mucoromycetes</taxon>
        <taxon>Mucorales</taxon>
        <taxon>Phycomycetaceae</taxon>
        <taxon>Phycomyces</taxon>
    </lineage>
</organism>
<keyword evidence="1" id="KW-1133">Transmembrane helix</keyword>
<protein>
    <recommendedName>
        <fullName evidence="5">Secreted protein</fullName>
    </recommendedName>
</protein>